<dbReference type="EMBL" id="HBEG01002330">
    <property type="protein sequence ID" value="CAD8345525.1"/>
    <property type="molecule type" value="Transcribed_RNA"/>
</dbReference>
<sequence>MVLRRPPHSPLLGAAAWGRERALVPGVWQRGAGLLGVRSCQGPKRATRQPAASMATAQFAPMGWSNCPGNVAAILVQIQGPLPCCNSLCLEKQCQRNRGPTEAVAG</sequence>
<name>A0A7S0F8K8_9DINO</name>
<reference evidence="1" key="1">
    <citation type="submission" date="2021-01" db="EMBL/GenBank/DDBJ databases">
        <authorList>
            <person name="Corre E."/>
            <person name="Pelletier E."/>
            <person name="Niang G."/>
            <person name="Scheremetjew M."/>
            <person name="Finn R."/>
            <person name="Kale V."/>
            <person name="Holt S."/>
            <person name="Cochrane G."/>
            <person name="Meng A."/>
            <person name="Brown T."/>
            <person name="Cohen L."/>
        </authorList>
    </citation>
    <scope>NUCLEOTIDE SEQUENCE</scope>
    <source>
        <strain evidence="1">Pbaha01</strain>
    </source>
</reference>
<organism evidence="1">
    <name type="scientific">Pyrodinium bahamense</name>
    <dbReference type="NCBI Taxonomy" id="73915"/>
    <lineage>
        <taxon>Eukaryota</taxon>
        <taxon>Sar</taxon>
        <taxon>Alveolata</taxon>
        <taxon>Dinophyceae</taxon>
        <taxon>Gonyaulacales</taxon>
        <taxon>Pyrocystaceae</taxon>
        <taxon>Pyrodinium</taxon>
    </lineage>
</organism>
<evidence type="ECO:0000313" key="1">
    <source>
        <dbReference type="EMBL" id="CAD8345525.1"/>
    </source>
</evidence>
<gene>
    <name evidence="1" type="ORF">PBAH0796_LOCUS1263</name>
</gene>
<proteinExistence type="predicted"/>
<accession>A0A7S0F8K8</accession>
<protein>
    <submittedName>
        <fullName evidence="1">Uncharacterized protein</fullName>
    </submittedName>
</protein>
<dbReference type="AlphaFoldDB" id="A0A7S0F8K8"/>